<protein>
    <submittedName>
        <fullName evidence="3">Uncharacterized protein</fullName>
    </submittedName>
</protein>
<gene>
    <name evidence="3" type="ORF">H9901_04590</name>
</gene>
<feature type="compositionally biased region" description="Low complexity" evidence="2">
    <location>
        <begin position="67"/>
        <end position="87"/>
    </location>
</feature>
<dbReference type="Proteomes" id="UP000777303">
    <property type="component" value="Unassembled WGS sequence"/>
</dbReference>
<accession>A0A948X0W9</accession>
<dbReference type="Gene3D" id="1.25.40.680">
    <property type="entry name" value="Type VII secretion system EssB, C-terminal-like domain"/>
    <property type="match status" value="1"/>
</dbReference>
<evidence type="ECO:0000313" key="3">
    <source>
        <dbReference type="EMBL" id="MBU3851957.1"/>
    </source>
</evidence>
<evidence type="ECO:0000256" key="2">
    <source>
        <dbReference type="SAM" id="MobiDB-lite"/>
    </source>
</evidence>
<comment type="caution">
    <text evidence="3">The sequence shown here is derived from an EMBL/GenBank/DDBJ whole genome shotgun (WGS) entry which is preliminary data.</text>
</comment>
<reference evidence="3" key="1">
    <citation type="journal article" date="2021" name="PeerJ">
        <title>Extensive microbial diversity within the chicken gut microbiome revealed by metagenomics and culture.</title>
        <authorList>
            <person name="Gilroy R."/>
            <person name="Ravi A."/>
            <person name="Getino M."/>
            <person name="Pursley I."/>
            <person name="Horton D.L."/>
            <person name="Alikhan N.F."/>
            <person name="Baker D."/>
            <person name="Gharbi K."/>
            <person name="Hall N."/>
            <person name="Watson M."/>
            <person name="Adriaenssens E.M."/>
            <person name="Foster-Nyarko E."/>
            <person name="Jarju S."/>
            <person name="Secka A."/>
            <person name="Antonio M."/>
            <person name="Oren A."/>
            <person name="Chaudhuri R.R."/>
            <person name="La Ragione R."/>
            <person name="Hildebrand F."/>
            <person name="Pallen M.J."/>
        </authorList>
    </citation>
    <scope>NUCLEOTIDE SEQUENCE</scope>
    <source>
        <strain evidence="3">F6-6636</strain>
    </source>
</reference>
<evidence type="ECO:0000313" key="4">
    <source>
        <dbReference type="Proteomes" id="UP000777303"/>
    </source>
</evidence>
<name>A0A948X0W9_9LACO</name>
<feature type="region of interest" description="Disordered" evidence="2">
    <location>
        <begin position="64"/>
        <end position="96"/>
    </location>
</feature>
<sequence length="96" mass="11167">MNNTQRQNIMKNITLKSDPRYLDFWIEDGRGQLDDALDTAKQLQDSNLIMYALLEKMDAVRNNNKLSASQRSNQLQQLQQSYAKYQQEAQKSNANN</sequence>
<reference evidence="3" key="2">
    <citation type="submission" date="2021-04" db="EMBL/GenBank/DDBJ databases">
        <authorList>
            <person name="Gilroy R."/>
        </authorList>
    </citation>
    <scope>NUCLEOTIDE SEQUENCE</scope>
    <source>
        <strain evidence="3">F6-6636</strain>
    </source>
</reference>
<dbReference type="InterPro" id="IPR018778">
    <property type="entry name" value="T7SS_EssB"/>
</dbReference>
<evidence type="ECO:0000256" key="1">
    <source>
        <dbReference type="ARBA" id="ARBA00010163"/>
    </source>
</evidence>
<dbReference type="AlphaFoldDB" id="A0A948X0W9"/>
<dbReference type="Pfam" id="PF10140">
    <property type="entry name" value="YukC"/>
    <property type="match status" value="1"/>
</dbReference>
<dbReference type="EMBL" id="JAHLFS010000056">
    <property type="protein sequence ID" value="MBU3851957.1"/>
    <property type="molecule type" value="Genomic_DNA"/>
</dbReference>
<dbReference type="InterPro" id="IPR042565">
    <property type="entry name" value="T7SS_EssB_C"/>
</dbReference>
<comment type="similarity">
    <text evidence="1">Belongs to the EssB family.</text>
</comment>
<organism evidence="3 4">
    <name type="scientific">Candidatus Paralactobacillus gallistercoris</name>
    <dbReference type="NCBI Taxonomy" id="2838724"/>
    <lineage>
        <taxon>Bacteria</taxon>
        <taxon>Bacillati</taxon>
        <taxon>Bacillota</taxon>
        <taxon>Bacilli</taxon>
        <taxon>Lactobacillales</taxon>
        <taxon>Lactobacillaceae</taxon>
        <taxon>Lactobacillus</taxon>
    </lineage>
</organism>
<proteinExistence type="inferred from homology"/>